<dbReference type="PANTHER" id="PTHR11011">
    <property type="entry name" value="MALE STERILITY PROTEIN 2-RELATED"/>
    <property type="match status" value="1"/>
</dbReference>
<dbReference type="PANTHER" id="PTHR11011:SF105">
    <property type="entry name" value="FATTY ACYL-COA REDUCTASE"/>
    <property type="match status" value="1"/>
</dbReference>
<feature type="domain" description="Fatty acyl-CoA reductase C-terminal" evidence="1">
    <location>
        <begin position="4"/>
        <end position="63"/>
    </location>
</feature>
<evidence type="ECO:0000313" key="3">
    <source>
        <dbReference type="Proteomes" id="UP000187609"/>
    </source>
</evidence>
<dbReference type="GO" id="GO:0010345">
    <property type="term" value="P:suberin biosynthetic process"/>
    <property type="evidence" value="ECO:0007669"/>
    <property type="project" value="TreeGrafter"/>
</dbReference>
<sequence>MAIRLAELYKPYLLFQGSFDDVNTERLRMAIKQCNMDDVLNFDPRCIKWEDYFMNTHIPGVVKRIF</sequence>
<evidence type="ECO:0000313" key="2">
    <source>
        <dbReference type="EMBL" id="OIT01189.1"/>
    </source>
</evidence>
<name>A0A1J6I833_NICAT</name>
<evidence type="ECO:0000259" key="1">
    <source>
        <dbReference type="Pfam" id="PF03015"/>
    </source>
</evidence>
<gene>
    <name evidence="2" type="primary">FAR1_16</name>
    <name evidence="2" type="ORF">A4A49_59794</name>
</gene>
<dbReference type="STRING" id="49451.A0A1J6I833"/>
<dbReference type="Gramene" id="OIT01189">
    <property type="protein sequence ID" value="OIT01189"/>
    <property type="gene ID" value="A4A49_59794"/>
</dbReference>
<dbReference type="OMA" id="CVNWELY"/>
<dbReference type="AlphaFoldDB" id="A0A1J6I833"/>
<keyword evidence="3" id="KW-1185">Reference proteome</keyword>
<dbReference type="SMR" id="A0A1J6I833"/>
<dbReference type="InterPro" id="IPR033640">
    <property type="entry name" value="FAR_C"/>
</dbReference>
<dbReference type="CDD" id="cd09071">
    <property type="entry name" value="FAR_C"/>
    <property type="match status" value="1"/>
</dbReference>
<accession>A0A1J6I833</accession>
<reference evidence="2" key="1">
    <citation type="submission" date="2016-11" db="EMBL/GenBank/DDBJ databases">
        <title>The genome of Nicotiana attenuata.</title>
        <authorList>
            <person name="Xu S."/>
            <person name="Brockmoeller T."/>
            <person name="Gaquerel E."/>
            <person name="Navarro A."/>
            <person name="Kuhl H."/>
            <person name="Gase K."/>
            <person name="Ling Z."/>
            <person name="Zhou W."/>
            <person name="Kreitzer C."/>
            <person name="Stanke M."/>
            <person name="Tang H."/>
            <person name="Lyons E."/>
            <person name="Pandey P."/>
            <person name="Pandey S.P."/>
            <person name="Timmermann B."/>
            <person name="Baldwin I.T."/>
        </authorList>
    </citation>
    <scope>NUCLEOTIDE SEQUENCE [LARGE SCALE GENOMIC DNA]</scope>
    <source>
        <strain evidence="2">UT</strain>
    </source>
</reference>
<dbReference type="Pfam" id="PF03015">
    <property type="entry name" value="Sterile"/>
    <property type="match status" value="1"/>
</dbReference>
<dbReference type="GO" id="GO:0080019">
    <property type="term" value="F:alcohol-forming very long-chain fatty acyl-CoA reductase activity"/>
    <property type="evidence" value="ECO:0007669"/>
    <property type="project" value="InterPro"/>
</dbReference>
<dbReference type="EMBL" id="MJEQ01037189">
    <property type="protein sequence ID" value="OIT01189.1"/>
    <property type="molecule type" value="Genomic_DNA"/>
</dbReference>
<dbReference type="Proteomes" id="UP000187609">
    <property type="component" value="Unassembled WGS sequence"/>
</dbReference>
<protein>
    <submittedName>
        <fullName evidence="2">Fatty acyl-coa reductase 1</fullName>
    </submittedName>
</protein>
<comment type="caution">
    <text evidence="2">The sequence shown here is derived from an EMBL/GenBank/DDBJ whole genome shotgun (WGS) entry which is preliminary data.</text>
</comment>
<dbReference type="InterPro" id="IPR026055">
    <property type="entry name" value="FAR"/>
</dbReference>
<proteinExistence type="predicted"/>
<dbReference type="GO" id="GO:0035336">
    <property type="term" value="P:long-chain fatty-acyl-CoA metabolic process"/>
    <property type="evidence" value="ECO:0007669"/>
    <property type="project" value="TreeGrafter"/>
</dbReference>
<organism evidence="2 3">
    <name type="scientific">Nicotiana attenuata</name>
    <name type="common">Coyote tobacco</name>
    <dbReference type="NCBI Taxonomy" id="49451"/>
    <lineage>
        <taxon>Eukaryota</taxon>
        <taxon>Viridiplantae</taxon>
        <taxon>Streptophyta</taxon>
        <taxon>Embryophyta</taxon>
        <taxon>Tracheophyta</taxon>
        <taxon>Spermatophyta</taxon>
        <taxon>Magnoliopsida</taxon>
        <taxon>eudicotyledons</taxon>
        <taxon>Gunneridae</taxon>
        <taxon>Pentapetalae</taxon>
        <taxon>asterids</taxon>
        <taxon>lamiids</taxon>
        <taxon>Solanales</taxon>
        <taxon>Solanaceae</taxon>
        <taxon>Nicotianoideae</taxon>
        <taxon>Nicotianeae</taxon>
        <taxon>Nicotiana</taxon>
    </lineage>
</organism>